<dbReference type="InterPro" id="IPR001647">
    <property type="entry name" value="HTH_TetR"/>
</dbReference>
<evidence type="ECO:0000259" key="4">
    <source>
        <dbReference type="PROSITE" id="PS50977"/>
    </source>
</evidence>
<keyword evidence="1 2" id="KW-0238">DNA-binding</keyword>
<protein>
    <submittedName>
        <fullName evidence="5">TetR family transcriptional regulator</fullName>
    </submittedName>
</protein>
<dbReference type="PANTHER" id="PTHR43479:SF11">
    <property type="entry name" value="ACREF_ENVCD OPERON REPRESSOR-RELATED"/>
    <property type="match status" value="1"/>
</dbReference>
<dbReference type="Gene3D" id="1.10.357.10">
    <property type="entry name" value="Tetracycline Repressor, domain 2"/>
    <property type="match status" value="1"/>
</dbReference>
<name>A0A918FCN1_AGRME</name>
<feature type="DNA-binding region" description="H-T-H motif" evidence="2">
    <location>
        <begin position="29"/>
        <end position="48"/>
    </location>
</feature>
<evidence type="ECO:0000256" key="1">
    <source>
        <dbReference type="ARBA" id="ARBA00023125"/>
    </source>
</evidence>
<comment type="caution">
    <text evidence="5">The sequence shown here is derived from an EMBL/GenBank/DDBJ whole genome shotgun (WGS) entry which is preliminary data.</text>
</comment>
<evidence type="ECO:0000256" key="3">
    <source>
        <dbReference type="SAM" id="Phobius"/>
    </source>
</evidence>
<dbReference type="InterPro" id="IPR050624">
    <property type="entry name" value="HTH-type_Tx_Regulator"/>
</dbReference>
<evidence type="ECO:0000256" key="2">
    <source>
        <dbReference type="PROSITE-ProRule" id="PRU00335"/>
    </source>
</evidence>
<proteinExistence type="predicted"/>
<dbReference type="SUPFAM" id="SSF46689">
    <property type="entry name" value="Homeodomain-like"/>
    <property type="match status" value="1"/>
</dbReference>
<keyword evidence="3" id="KW-0472">Membrane</keyword>
<keyword evidence="3" id="KW-0812">Transmembrane</keyword>
<evidence type="ECO:0000313" key="5">
    <source>
        <dbReference type="EMBL" id="GGR30763.1"/>
    </source>
</evidence>
<gene>
    <name evidence="5" type="ORF">GCM10010196_26060</name>
</gene>
<dbReference type="RefSeq" id="WP_189085770.1">
    <property type="nucleotide sequence ID" value="NZ_BMRJ01000002.1"/>
</dbReference>
<accession>A0A918FCN1</accession>
<organism evidence="5 6">
    <name type="scientific">Agromyces mediolanus</name>
    <name type="common">Corynebacterium mediolanum</name>
    <dbReference type="NCBI Taxonomy" id="41986"/>
    <lineage>
        <taxon>Bacteria</taxon>
        <taxon>Bacillati</taxon>
        <taxon>Actinomycetota</taxon>
        <taxon>Actinomycetes</taxon>
        <taxon>Micrococcales</taxon>
        <taxon>Microbacteriaceae</taxon>
        <taxon>Agromyces</taxon>
    </lineage>
</organism>
<sequence>MDARVERTRRALQGALLDLAHERPYDELSISLIAERAGVNRSSFYQHYGDRDELLADALDAAADAAGANAPELELVPTGRPPEGMAHFLSHFADHAELYRRALGPRGSALVVARLRGRVAALVREGVARTRSHAFDEMPIEVAAAGLAGSIVGVITAWLELDPLPDVDVAAEWLWRMVLGPGDTRELP</sequence>
<dbReference type="PANTHER" id="PTHR43479">
    <property type="entry name" value="ACREF/ENVCD OPERON REPRESSOR-RELATED"/>
    <property type="match status" value="1"/>
</dbReference>
<dbReference type="GO" id="GO:0003677">
    <property type="term" value="F:DNA binding"/>
    <property type="evidence" value="ECO:0007669"/>
    <property type="project" value="UniProtKB-UniRule"/>
</dbReference>
<dbReference type="InterPro" id="IPR009057">
    <property type="entry name" value="Homeodomain-like_sf"/>
</dbReference>
<dbReference type="Pfam" id="PF00440">
    <property type="entry name" value="TetR_N"/>
    <property type="match status" value="1"/>
</dbReference>
<feature type="transmembrane region" description="Helical" evidence="3">
    <location>
        <begin position="138"/>
        <end position="159"/>
    </location>
</feature>
<reference evidence="5" key="1">
    <citation type="journal article" date="2014" name="Int. J. Syst. Evol. Microbiol.">
        <title>Complete genome sequence of Corynebacterium casei LMG S-19264T (=DSM 44701T), isolated from a smear-ripened cheese.</title>
        <authorList>
            <consortium name="US DOE Joint Genome Institute (JGI-PGF)"/>
            <person name="Walter F."/>
            <person name="Albersmeier A."/>
            <person name="Kalinowski J."/>
            <person name="Ruckert C."/>
        </authorList>
    </citation>
    <scope>NUCLEOTIDE SEQUENCE</scope>
    <source>
        <strain evidence="5">JCM 3346</strain>
    </source>
</reference>
<keyword evidence="6" id="KW-1185">Reference proteome</keyword>
<dbReference type="Proteomes" id="UP000610303">
    <property type="component" value="Unassembled WGS sequence"/>
</dbReference>
<feature type="domain" description="HTH tetR-type" evidence="4">
    <location>
        <begin position="6"/>
        <end position="66"/>
    </location>
</feature>
<dbReference type="AlphaFoldDB" id="A0A918FCN1"/>
<evidence type="ECO:0000313" key="6">
    <source>
        <dbReference type="Proteomes" id="UP000610303"/>
    </source>
</evidence>
<dbReference type="EMBL" id="BMRJ01000002">
    <property type="protein sequence ID" value="GGR30763.1"/>
    <property type="molecule type" value="Genomic_DNA"/>
</dbReference>
<keyword evidence="3" id="KW-1133">Transmembrane helix</keyword>
<reference evidence="5" key="2">
    <citation type="submission" date="2020-09" db="EMBL/GenBank/DDBJ databases">
        <authorList>
            <person name="Sun Q."/>
            <person name="Ohkuma M."/>
        </authorList>
    </citation>
    <scope>NUCLEOTIDE SEQUENCE</scope>
    <source>
        <strain evidence="5">JCM 3346</strain>
    </source>
</reference>
<dbReference type="PROSITE" id="PS50977">
    <property type="entry name" value="HTH_TETR_2"/>
    <property type="match status" value="1"/>
</dbReference>